<comment type="similarity">
    <text evidence="2">Belongs to the membrane fusion protein (MFP) (TC 8.A.1) family.</text>
</comment>
<evidence type="ECO:0000259" key="8">
    <source>
        <dbReference type="Pfam" id="PF25967"/>
    </source>
</evidence>
<comment type="caution">
    <text evidence="9">The sequence shown here is derived from an EMBL/GenBank/DDBJ whole genome shotgun (WGS) entry which is preliminary data.</text>
</comment>
<dbReference type="InterPro" id="IPR006143">
    <property type="entry name" value="RND_pump_MFP"/>
</dbReference>
<evidence type="ECO:0000256" key="3">
    <source>
        <dbReference type="SAM" id="Coils"/>
    </source>
</evidence>
<organism evidence="9 10">
    <name type="scientific">Jeongeupia chitinilytica</name>
    <dbReference type="NCBI Taxonomy" id="1041641"/>
    <lineage>
        <taxon>Bacteria</taxon>
        <taxon>Pseudomonadati</taxon>
        <taxon>Pseudomonadota</taxon>
        <taxon>Betaproteobacteria</taxon>
        <taxon>Neisseriales</taxon>
        <taxon>Chitinibacteraceae</taxon>
        <taxon>Jeongeupia</taxon>
    </lineage>
</organism>
<dbReference type="InterPro" id="IPR058625">
    <property type="entry name" value="MdtA-like_BSH"/>
</dbReference>
<dbReference type="Gene3D" id="2.40.420.20">
    <property type="match status" value="1"/>
</dbReference>
<feature type="coiled-coil region" evidence="3">
    <location>
        <begin position="105"/>
        <end position="132"/>
    </location>
</feature>
<dbReference type="RefSeq" id="WP_189459687.1">
    <property type="nucleotide sequence ID" value="NZ_BMYO01000004.1"/>
</dbReference>
<evidence type="ECO:0000259" key="6">
    <source>
        <dbReference type="Pfam" id="PF25917"/>
    </source>
</evidence>
<feature type="domain" description="Multidrug resistance protein MdtA-like alpha-helical hairpin" evidence="5">
    <location>
        <begin position="105"/>
        <end position="174"/>
    </location>
</feature>
<name>A0ABQ3GYW7_9NEIS</name>
<dbReference type="Pfam" id="PF25917">
    <property type="entry name" value="BSH_RND"/>
    <property type="match status" value="1"/>
</dbReference>
<dbReference type="InterPro" id="IPR058624">
    <property type="entry name" value="MdtA-like_HH"/>
</dbReference>
<keyword evidence="10" id="KW-1185">Reference proteome</keyword>
<dbReference type="SUPFAM" id="SSF111369">
    <property type="entry name" value="HlyD-like secretion proteins"/>
    <property type="match status" value="1"/>
</dbReference>
<dbReference type="Pfam" id="PF25876">
    <property type="entry name" value="HH_MFP_RND"/>
    <property type="match status" value="1"/>
</dbReference>
<evidence type="ECO:0000259" key="7">
    <source>
        <dbReference type="Pfam" id="PF25944"/>
    </source>
</evidence>
<dbReference type="Gene3D" id="2.40.50.100">
    <property type="match status" value="1"/>
</dbReference>
<dbReference type="InterPro" id="IPR058626">
    <property type="entry name" value="MdtA-like_b-barrel"/>
</dbReference>
<feature type="signal peptide" evidence="4">
    <location>
        <begin position="1"/>
        <end position="29"/>
    </location>
</feature>
<dbReference type="Proteomes" id="UP000604737">
    <property type="component" value="Unassembled WGS sequence"/>
</dbReference>
<dbReference type="Pfam" id="PF25967">
    <property type="entry name" value="RND-MFP_C"/>
    <property type="match status" value="1"/>
</dbReference>
<proteinExistence type="inferred from homology"/>
<accession>A0ABQ3GYW7</accession>
<evidence type="ECO:0000313" key="10">
    <source>
        <dbReference type="Proteomes" id="UP000604737"/>
    </source>
</evidence>
<evidence type="ECO:0000256" key="1">
    <source>
        <dbReference type="ARBA" id="ARBA00004196"/>
    </source>
</evidence>
<protein>
    <submittedName>
        <fullName evidence="9">MexX family efflux pump subunit</fullName>
    </submittedName>
</protein>
<evidence type="ECO:0000259" key="5">
    <source>
        <dbReference type="Pfam" id="PF25876"/>
    </source>
</evidence>
<dbReference type="EMBL" id="BMYO01000004">
    <property type="protein sequence ID" value="GHD61283.1"/>
    <property type="molecule type" value="Genomic_DNA"/>
</dbReference>
<keyword evidence="4" id="KW-0732">Signal</keyword>
<dbReference type="InterPro" id="IPR058627">
    <property type="entry name" value="MdtA-like_C"/>
</dbReference>
<dbReference type="PROSITE" id="PS51257">
    <property type="entry name" value="PROKAR_LIPOPROTEIN"/>
    <property type="match status" value="1"/>
</dbReference>
<feature type="domain" description="Multidrug resistance protein MdtA-like beta-barrel" evidence="7">
    <location>
        <begin position="211"/>
        <end position="301"/>
    </location>
</feature>
<dbReference type="PANTHER" id="PTHR30158:SF3">
    <property type="entry name" value="MULTIDRUG EFFLUX PUMP SUBUNIT ACRA-RELATED"/>
    <property type="match status" value="1"/>
</dbReference>
<comment type="subcellular location">
    <subcellularLocation>
        <location evidence="1">Cell envelope</location>
    </subcellularLocation>
</comment>
<dbReference type="Pfam" id="PF25944">
    <property type="entry name" value="Beta-barrel_RND"/>
    <property type="match status" value="1"/>
</dbReference>
<feature type="domain" description="Multidrug resistance protein MdtA-like barrel-sandwich hybrid" evidence="6">
    <location>
        <begin position="66"/>
        <end position="207"/>
    </location>
</feature>
<evidence type="ECO:0000313" key="9">
    <source>
        <dbReference type="EMBL" id="GHD61283.1"/>
    </source>
</evidence>
<sequence length="391" mass="41131">MKLTPRRALVAASLIAGSLALIGCGEPDAANHAAQPEPVVGIVTVAGQSLPMTTELAGRTSSYQVSDVRPQVGGIIQKRLFTEGSDIKAGQVLYQIDPATYQAAYDSAKASLAKAEANVLSAKNRADRYADLVKINAVSKQDYDDAYATLKQSEADVAAGRAAVETARINLAYTKVTSPVDGRIGRSSVTPGALVTANQAESLATVQTLDPIYVDVTQSSNELLRLQRELASGSLKRAGSDAAKVRLKLDDGSTYPLEGKLEFSEVSVEQSTGTVTLRAVFPNPKHQLLPGMYVRAVIEEGVNDNAILAPQQAVTRDARGNATAMVVGKDDKVEPRMLKTTRTVGDNWLVTDGLKSGDKLIIDGLQKIHPGAKVKTVAASGVASAPVVAAK</sequence>
<evidence type="ECO:0000256" key="4">
    <source>
        <dbReference type="SAM" id="SignalP"/>
    </source>
</evidence>
<feature type="chain" id="PRO_5046459107" evidence="4">
    <location>
        <begin position="30"/>
        <end position="391"/>
    </location>
</feature>
<dbReference type="PANTHER" id="PTHR30158">
    <property type="entry name" value="ACRA/E-RELATED COMPONENT OF DRUG EFFLUX TRANSPORTER"/>
    <property type="match status" value="1"/>
</dbReference>
<dbReference type="NCBIfam" id="TIGR01730">
    <property type="entry name" value="RND_mfp"/>
    <property type="match status" value="1"/>
</dbReference>
<reference evidence="10" key="1">
    <citation type="journal article" date="2019" name="Int. J. Syst. Evol. Microbiol.">
        <title>The Global Catalogue of Microorganisms (GCM) 10K type strain sequencing project: providing services to taxonomists for standard genome sequencing and annotation.</title>
        <authorList>
            <consortium name="The Broad Institute Genomics Platform"/>
            <consortium name="The Broad Institute Genome Sequencing Center for Infectious Disease"/>
            <person name="Wu L."/>
            <person name="Ma J."/>
        </authorList>
    </citation>
    <scope>NUCLEOTIDE SEQUENCE [LARGE SCALE GENOMIC DNA]</scope>
    <source>
        <strain evidence="10">KCTC 23701</strain>
    </source>
</reference>
<feature type="domain" description="Multidrug resistance protein MdtA-like C-terminal permuted SH3" evidence="8">
    <location>
        <begin position="305"/>
        <end position="367"/>
    </location>
</feature>
<keyword evidence="3" id="KW-0175">Coiled coil</keyword>
<gene>
    <name evidence="9" type="primary">acrA</name>
    <name evidence="9" type="ORF">GCM10007350_15380</name>
</gene>
<dbReference type="Gene3D" id="2.40.30.170">
    <property type="match status" value="1"/>
</dbReference>
<dbReference type="Gene3D" id="1.10.287.470">
    <property type="entry name" value="Helix hairpin bin"/>
    <property type="match status" value="1"/>
</dbReference>
<evidence type="ECO:0000256" key="2">
    <source>
        <dbReference type="ARBA" id="ARBA00009477"/>
    </source>
</evidence>